<dbReference type="Proteomes" id="UP000488299">
    <property type="component" value="Unassembled WGS sequence"/>
</dbReference>
<evidence type="ECO:0000313" key="1">
    <source>
        <dbReference type="EMBL" id="KAB7725727.1"/>
    </source>
</evidence>
<comment type="caution">
    <text evidence="1">The sequence shown here is derived from an EMBL/GenBank/DDBJ whole genome shotgun (WGS) entry which is preliminary data.</text>
</comment>
<proteinExistence type="predicted"/>
<reference evidence="1 2" key="1">
    <citation type="submission" date="2019-10" db="EMBL/GenBank/DDBJ databases">
        <title>Rudanella paleaurantiibacter sp. nov., isolated from sludge.</title>
        <authorList>
            <person name="Xu S.Q."/>
        </authorList>
    </citation>
    <scope>NUCLEOTIDE SEQUENCE [LARGE SCALE GENOMIC DNA]</scope>
    <source>
        <strain evidence="1 2">HX-22-17</strain>
    </source>
</reference>
<evidence type="ECO:0000313" key="2">
    <source>
        <dbReference type="Proteomes" id="UP000488299"/>
    </source>
</evidence>
<dbReference type="RefSeq" id="WP_152127179.1">
    <property type="nucleotide sequence ID" value="NZ_WELI01000020.1"/>
</dbReference>
<accession>A0A7J5TRX0</accession>
<dbReference type="AlphaFoldDB" id="A0A7J5TRX0"/>
<keyword evidence="2" id="KW-1185">Reference proteome</keyword>
<dbReference type="EMBL" id="WELI01000020">
    <property type="protein sequence ID" value="KAB7725727.1"/>
    <property type="molecule type" value="Genomic_DNA"/>
</dbReference>
<sequence length="121" mass="13853">MIPSLILSHYGAGECLLTKFVNRTGFLDVIWAGAFTNETVEHLQNNEIGLTLACLPPPDRVIERSLLDALRRQEKLLLTAQYPFYLYSHYELHPTAFLNEPYSFSQFQYALELCLSGQLNE</sequence>
<protein>
    <submittedName>
        <fullName evidence="1">Uncharacterized protein</fullName>
    </submittedName>
</protein>
<organism evidence="1 2">
    <name type="scientific">Rudanella paleaurantiibacter</name>
    <dbReference type="NCBI Taxonomy" id="2614655"/>
    <lineage>
        <taxon>Bacteria</taxon>
        <taxon>Pseudomonadati</taxon>
        <taxon>Bacteroidota</taxon>
        <taxon>Cytophagia</taxon>
        <taxon>Cytophagales</taxon>
        <taxon>Cytophagaceae</taxon>
        <taxon>Rudanella</taxon>
    </lineage>
</organism>
<gene>
    <name evidence="1" type="ORF">F5984_25750</name>
</gene>
<name>A0A7J5TRX0_9BACT</name>